<reference evidence="1 2" key="1">
    <citation type="journal article" date="2019" name="Genome Biol. Evol.">
        <title>Insights into the evolution of the New World diploid cottons (Gossypium, subgenus Houzingenia) based on genome sequencing.</title>
        <authorList>
            <person name="Grover C.E."/>
            <person name="Arick M.A. 2nd"/>
            <person name="Thrash A."/>
            <person name="Conover J.L."/>
            <person name="Sanders W.S."/>
            <person name="Peterson D.G."/>
            <person name="Frelichowski J.E."/>
            <person name="Scheffler J.A."/>
            <person name="Scheffler B.E."/>
            <person name="Wendel J.F."/>
        </authorList>
    </citation>
    <scope>NUCLEOTIDE SEQUENCE [LARGE SCALE GENOMIC DNA]</scope>
    <source>
        <strain evidence="1">157</strain>
        <tissue evidence="1">Leaf</tissue>
    </source>
</reference>
<dbReference type="AlphaFoldDB" id="A0A7J8LMY7"/>
<accession>A0A7J8LMY7</accession>
<feature type="non-terminal residue" evidence="1">
    <location>
        <position position="1"/>
    </location>
</feature>
<protein>
    <submittedName>
        <fullName evidence="1">Uncharacterized protein</fullName>
    </submittedName>
</protein>
<organism evidence="1 2">
    <name type="scientific">Gossypium lobatum</name>
    <dbReference type="NCBI Taxonomy" id="34289"/>
    <lineage>
        <taxon>Eukaryota</taxon>
        <taxon>Viridiplantae</taxon>
        <taxon>Streptophyta</taxon>
        <taxon>Embryophyta</taxon>
        <taxon>Tracheophyta</taxon>
        <taxon>Spermatophyta</taxon>
        <taxon>Magnoliopsida</taxon>
        <taxon>eudicotyledons</taxon>
        <taxon>Gunneridae</taxon>
        <taxon>Pentapetalae</taxon>
        <taxon>rosids</taxon>
        <taxon>malvids</taxon>
        <taxon>Malvales</taxon>
        <taxon>Malvaceae</taxon>
        <taxon>Malvoideae</taxon>
        <taxon>Gossypium</taxon>
    </lineage>
</organism>
<sequence>MLIWRGEPSRDFSMWSAYKPLQDVNPTPTLNELQTKAKDFYKKLWSAVLMSRILTTSFVVALFQKRHGGYWVFMISYQRQTRIFFEWLSWVFNGCSATRRRVLCVALWRLWTERNKKLHERVSTSGRETVKSISCYIKELEIEKERVVTNRRGVRRW</sequence>
<dbReference type="Proteomes" id="UP000593572">
    <property type="component" value="Unassembled WGS sequence"/>
</dbReference>
<proteinExistence type="predicted"/>
<comment type="caution">
    <text evidence="1">The sequence shown here is derived from an EMBL/GenBank/DDBJ whole genome shotgun (WGS) entry which is preliminary data.</text>
</comment>
<dbReference type="EMBL" id="JABEZX010000004">
    <property type="protein sequence ID" value="MBA0553786.1"/>
    <property type="molecule type" value="Genomic_DNA"/>
</dbReference>
<keyword evidence="2" id="KW-1185">Reference proteome</keyword>
<name>A0A7J8LMY7_9ROSI</name>
<gene>
    <name evidence="1" type="ORF">Golob_012935</name>
</gene>
<evidence type="ECO:0000313" key="2">
    <source>
        <dbReference type="Proteomes" id="UP000593572"/>
    </source>
</evidence>
<evidence type="ECO:0000313" key="1">
    <source>
        <dbReference type="EMBL" id="MBA0553786.1"/>
    </source>
</evidence>